<sequence length="59" mass="6973">MIPVPNNMTSYLQPLDLMVNRSQRVQNPNRESVLRPLHAKWVVQFYDYMQSIKDIVLKG</sequence>
<accession>A0ABN8PEG3</accession>
<organism evidence="1 2">
    <name type="scientific">Porites lobata</name>
    <dbReference type="NCBI Taxonomy" id="104759"/>
    <lineage>
        <taxon>Eukaryota</taxon>
        <taxon>Metazoa</taxon>
        <taxon>Cnidaria</taxon>
        <taxon>Anthozoa</taxon>
        <taxon>Hexacorallia</taxon>
        <taxon>Scleractinia</taxon>
        <taxon>Fungiina</taxon>
        <taxon>Poritidae</taxon>
        <taxon>Porites</taxon>
    </lineage>
</organism>
<evidence type="ECO:0000313" key="1">
    <source>
        <dbReference type="EMBL" id="CAH3139268.1"/>
    </source>
</evidence>
<dbReference type="Proteomes" id="UP001159405">
    <property type="component" value="Unassembled WGS sequence"/>
</dbReference>
<gene>
    <name evidence="1" type="ORF">PLOB_00040571</name>
</gene>
<name>A0ABN8PEG3_9CNID</name>
<keyword evidence="2" id="KW-1185">Reference proteome</keyword>
<dbReference type="EMBL" id="CALNXK010000062">
    <property type="protein sequence ID" value="CAH3139268.1"/>
    <property type="molecule type" value="Genomic_DNA"/>
</dbReference>
<proteinExistence type="predicted"/>
<reference evidence="1 2" key="1">
    <citation type="submission" date="2022-05" db="EMBL/GenBank/DDBJ databases">
        <authorList>
            <consortium name="Genoscope - CEA"/>
            <person name="William W."/>
        </authorList>
    </citation>
    <scope>NUCLEOTIDE SEQUENCE [LARGE SCALE GENOMIC DNA]</scope>
</reference>
<comment type="caution">
    <text evidence="1">The sequence shown here is derived from an EMBL/GenBank/DDBJ whole genome shotgun (WGS) entry which is preliminary data.</text>
</comment>
<evidence type="ECO:0000313" key="2">
    <source>
        <dbReference type="Proteomes" id="UP001159405"/>
    </source>
</evidence>
<protein>
    <submittedName>
        <fullName evidence="1">Uncharacterized protein</fullName>
    </submittedName>
</protein>